<gene>
    <name evidence="2" type="ORF">ACJMK2_014817</name>
    <name evidence="3" type="ORF">ACJMK2_014938</name>
</gene>
<dbReference type="AlphaFoldDB" id="A0ABD3V4X9"/>
<organism evidence="2 4">
    <name type="scientific">Sinanodonta woodiana</name>
    <name type="common">Chinese pond mussel</name>
    <name type="synonym">Anodonta woodiana</name>
    <dbReference type="NCBI Taxonomy" id="1069815"/>
    <lineage>
        <taxon>Eukaryota</taxon>
        <taxon>Metazoa</taxon>
        <taxon>Spiralia</taxon>
        <taxon>Lophotrochozoa</taxon>
        <taxon>Mollusca</taxon>
        <taxon>Bivalvia</taxon>
        <taxon>Autobranchia</taxon>
        <taxon>Heteroconchia</taxon>
        <taxon>Palaeoheterodonta</taxon>
        <taxon>Unionida</taxon>
        <taxon>Unionoidea</taxon>
        <taxon>Unionidae</taxon>
        <taxon>Unioninae</taxon>
        <taxon>Sinanodonta</taxon>
    </lineage>
</organism>
<evidence type="ECO:0000313" key="2">
    <source>
        <dbReference type="EMBL" id="KAL3855610.1"/>
    </source>
</evidence>
<accession>A0ABD3V4X9</accession>
<proteinExistence type="predicted"/>
<dbReference type="EMBL" id="JBJQND010000014">
    <property type="protein sequence ID" value="KAL3855610.1"/>
    <property type="molecule type" value="Genomic_DNA"/>
</dbReference>
<sequence length="120" mass="13456">MKCIILIATLVGLSYQMSTTHAPVHHTRSTHEPTVHQSYTFSYDHVTHKMVVHKERDCYIFMLTDQEKLDVHTDAGLTALEVKFLQLIGTGTKTAAVKSSLEHSIVQACGSLIQHYYTVA</sequence>
<evidence type="ECO:0000313" key="4">
    <source>
        <dbReference type="Proteomes" id="UP001634394"/>
    </source>
</evidence>
<dbReference type="EMBL" id="JBJQND010000014">
    <property type="protein sequence ID" value="KAL3855733.1"/>
    <property type="molecule type" value="Genomic_DNA"/>
</dbReference>
<feature type="chain" id="PRO_5044725092" evidence="1">
    <location>
        <begin position="17"/>
        <end position="120"/>
    </location>
</feature>
<comment type="caution">
    <text evidence="2">The sequence shown here is derived from an EMBL/GenBank/DDBJ whole genome shotgun (WGS) entry which is preliminary data.</text>
</comment>
<evidence type="ECO:0000313" key="3">
    <source>
        <dbReference type="EMBL" id="KAL3855733.1"/>
    </source>
</evidence>
<feature type="signal peptide" evidence="1">
    <location>
        <begin position="1"/>
        <end position="16"/>
    </location>
</feature>
<evidence type="ECO:0000256" key="1">
    <source>
        <dbReference type="SAM" id="SignalP"/>
    </source>
</evidence>
<reference evidence="2 4" key="1">
    <citation type="submission" date="2024-11" db="EMBL/GenBank/DDBJ databases">
        <title>Chromosome-level genome assembly of the freshwater bivalve Anodonta woodiana.</title>
        <authorList>
            <person name="Chen X."/>
        </authorList>
    </citation>
    <scope>NUCLEOTIDE SEQUENCE [LARGE SCALE GENOMIC DNA]</scope>
    <source>
        <strain evidence="2">MN2024</strain>
        <tissue evidence="2">Gills</tissue>
    </source>
</reference>
<dbReference type="Proteomes" id="UP001634394">
    <property type="component" value="Unassembled WGS sequence"/>
</dbReference>
<keyword evidence="1" id="KW-0732">Signal</keyword>
<protein>
    <submittedName>
        <fullName evidence="2">Uncharacterized protein</fullName>
    </submittedName>
</protein>
<name>A0ABD3V4X9_SINWO</name>
<keyword evidence="4" id="KW-1185">Reference proteome</keyword>